<dbReference type="EMBL" id="ML976982">
    <property type="protein sequence ID" value="KAF1960556.1"/>
    <property type="molecule type" value="Genomic_DNA"/>
</dbReference>
<reference evidence="1" key="1">
    <citation type="journal article" date="2020" name="Stud. Mycol.">
        <title>101 Dothideomycetes genomes: a test case for predicting lifestyles and emergence of pathogens.</title>
        <authorList>
            <person name="Haridas S."/>
            <person name="Albert R."/>
            <person name="Binder M."/>
            <person name="Bloem J."/>
            <person name="Labutti K."/>
            <person name="Salamov A."/>
            <person name="Andreopoulos B."/>
            <person name="Baker S."/>
            <person name="Barry K."/>
            <person name="Bills G."/>
            <person name="Bluhm B."/>
            <person name="Cannon C."/>
            <person name="Castanera R."/>
            <person name="Culley D."/>
            <person name="Daum C."/>
            <person name="Ezra D."/>
            <person name="Gonzalez J."/>
            <person name="Henrissat B."/>
            <person name="Kuo A."/>
            <person name="Liang C."/>
            <person name="Lipzen A."/>
            <person name="Lutzoni F."/>
            <person name="Magnuson J."/>
            <person name="Mondo S."/>
            <person name="Nolan M."/>
            <person name="Ohm R."/>
            <person name="Pangilinan J."/>
            <person name="Park H.-J."/>
            <person name="Ramirez L."/>
            <person name="Alfaro M."/>
            <person name="Sun H."/>
            <person name="Tritt A."/>
            <person name="Yoshinaga Y."/>
            <person name="Zwiers L.-H."/>
            <person name="Turgeon B."/>
            <person name="Goodwin S."/>
            <person name="Spatafora J."/>
            <person name="Crous P."/>
            <person name="Grigoriev I."/>
        </authorList>
    </citation>
    <scope>NUCLEOTIDE SEQUENCE</scope>
    <source>
        <strain evidence="1">CBS 675.92</strain>
    </source>
</reference>
<name>A0A6A5UCC3_9PLEO</name>
<evidence type="ECO:0000313" key="2">
    <source>
        <dbReference type="Proteomes" id="UP000800035"/>
    </source>
</evidence>
<gene>
    <name evidence="1" type="ORF">CC80DRAFT_589948</name>
</gene>
<dbReference type="AlphaFoldDB" id="A0A6A5UCC3"/>
<dbReference type="Proteomes" id="UP000800035">
    <property type="component" value="Unassembled WGS sequence"/>
</dbReference>
<proteinExistence type="predicted"/>
<evidence type="ECO:0000313" key="1">
    <source>
        <dbReference type="EMBL" id="KAF1960556.1"/>
    </source>
</evidence>
<organism evidence="1 2">
    <name type="scientific">Byssothecium circinans</name>
    <dbReference type="NCBI Taxonomy" id="147558"/>
    <lineage>
        <taxon>Eukaryota</taxon>
        <taxon>Fungi</taxon>
        <taxon>Dikarya</taxon>
        <taxon>Ascomycota</taxon>
        <taxon>Pezizomycotina</taxon>
        <taxon>Dothideomycetes</taxon>
        <taxon>Pleosporomycetidae</taxon>
        <taxon>Pleosporales</taxon>
        <taxon>Massarineae</taxon>
        <taxon>Massarinaceae</taxon>
        <taxon>Byssothecium</taxon>
    </lineage>
</organism>
<evidence type="ECO:0008006" key="3">
    <source>
        <dbReference type="Google" id="ProtNLM"/>
    </source>
</evidence>
<keyword evidence="2" id="KW-1185">Reference proteome</keyword>
<sequence length="317" mass="34434">MKQNLNSVQVPGHGSALADKDFGTINGLGQHSEHERITRAALQCQGAWKSDGTCFETRSIDQVAGKSGSFGAVGAPDFPPPFGAEAHCDDADFLYIDGYPQSRQKASATLTKCVNYLKSQYRDAVGNAVDLLDSKGNVKSWVYYDFAWPSPDCYFRPQSNGRAKCNVFQGLGVALHGAQDFYSHSNWADTAAPPYTIANPPGLANTDPAPLLNLRNSASNVLSIPYNLTTGCYQLFRDTASAPSSRTCYKRILHDSVNKDKGIINAQTGTTSGTPGTARGKYSNNFERAVKAAIADTKRQWADFRMELELTRGRNVS</sequence>
<dbReference type="OrthoDB" id="301415at2759"/>
<accession>A0A6A5UCC3</accession>
<protein>
    <recommendedName>
        <fullName evidence="3">CinY protein</fullName>
    </recommendedName>
</protein>